<dbReference type="HOGENOM" id="CLU_089876_5_2_4"/>
<keyword evidence="2" id="KW-0378">Hydrolase</keyword>
<dbReference type="EMBL" id="CP000353">
    <property type="protein sequence ID" value="ABF11348.1"/>
    <property type="molecule type" value="Genomic_DNA"/>
</dbReference>
<dbReference type="RefSeq" id="WP_011518946.1">
    <property type="nucleotide sequence ID" value="NC_007974.2"/>
</dbReference>
<dbReference type="KEGG" id="rme:Rmet_4483"/>
<proteinExistence type="inferred from homology"/>
<geneLocation type="plasmid" evidence="4 5">
    <name>megaplasmid</name>
</geneLocation>
<organism evidence="4 5">
    <name type="scientific">Cupriavidus metallidurans (strain ATCC 43123 / DSM 2839 / NBRC 102507 / CH34)</name>
    <name type="common">Ralstonia metallidurans</name>
    <dbReference type="NCBI Taxonomy" id="266264"/>
    <lineage>
        <taxon>Bacteria</taxon>
        <taxon>Pseudomonadati</taxon>
        <taxon>Pseudomonadota</taxon>
        <taxon>Betaproteobacteria</taxon>
        <taxon>Burkholderiales</taxon>
        <taxon>Burkholderiaceae</taxon>
        <taxon>Cupriavidus</taxon>
    </lineage>
</organism>
<dbReference type="GO" id="GO:0047617">
    <property type="term" value="F:fatty acyl-CoA hydrolase activity"/>
    <property type="evidence" value="ECO:0007669"/>
    <property type="project" value="InterPro"/>
</dbReference>
<name>Q1LES8_CUPMC</name>
<accession>Q1LES8</accession>
<reference evidence="5" key="1">
    <citation type="journal article" date="2010" name="PLoS ONE">
        <title>The complete genome sequence of Cupriavidus metallidurans strain CH34, a master survivalist in harsh and anthropogenic environments.</title>
        <authorList>
            <person name="Janssen P.J."/>
            <person name="Van Houdt R."/>
            <person name="Moors H."/>
            <person name="Monsieurs P."/>
            <person name="Morin N."/>
            <person name="Michaux A."/>
            <person name="Benotmane M.A."/>
            <person name="Leys N."/>
            <person name="Vallaeys T."/>
            <person name="Lapidus A."/>
            <person name="Monchy S."/>
            <person name="Medigue C."/>
            <person name="Taghavi S."/>
            <person name="McCorkle S."/>
            <person name="Dunn J."/>
            <person name="van der Lelie D."/>
            <person name="Mergeay M."/>
        </authorList>
    </citation>
    <scope>NUCLEOTIDE SEQUENCE [LARGE SCALE GENOMIC DNA]</scope>
    <source>
        <strain evidence="5">ATCC 43123 / DSM 2839 / NBRC 102507 / CH34</strain>
    </source>
</reference>
<evidence type="ECO:0000313" key="5">
    <source>
        <dbReference type="Proteomes" id="UP000002429"/>
    </source>
</evidence>
<dbReference type="eggNOG" id="COG2050">
    <property type="taxonomic scope" value="Bacteria"/>
</dbReference>
<dbReference type="InterPro" id="IPR003736">
    <property type="entry name" value="PAAI_dom"/>
</dbReference>
<evidence type="ECO:0000256" key="2">
    <source>
        <dbReference type="ARBA" id="ARBA00022801"/>
    </source>
</evidence>
<dbReference type="AlphaFoldDB" id="Q1LES8"/>
<feature type="domain" description="Thioesterase" evidence="3">
    <location>
        <begin position="51"/>
        <end position="119"/>
    </location>
</feature>
<dbReference type="InterPro" id="IPR039298">
    <property type="entry name" value="ACOT13"/>
</dbReference>
<gene>
    <name evidence="4" type="ordered locus">Rmet_4483</name>
</gene>
<evidence type="ECO:0000256" key="1">
    <source>
        <dbReference type="ARBA" id="ARBA00008324"/>
    </source>
</evidence>
<dbReference type="CDD" id="cd03443">
    <property type="entry name" value="PaaI_thioesterase"/>
    <property type="match status" value="1"/>
</dbReference>
<dbReference type="PANTHER" id="PTHR21660:SF1">
    <property type="entry name" value="ACYL-COENZYME A THIOESTERASE 13"/>
    <property type="match status" value="1"/>
</dbReference>
<dbReference type="InterPro" id="IPR006683">
    <property type="entry name" value="Thioestr_dom"/>
</dbReference>
<dbReference type="InterPro" id="IPR029069">
    <property type="entry name" value="HotDog_dom_sf"/>
</dbReference>
<dbReference type="PANTHER" id="PTHR21660">
    <property type="entry name" value="THIOESTERASE SUPERFAMILY MEMBER-RELATED"/>
    <property type="match status" value="1"/>
</dbReference>
<keyword evidence="5" id="KW-1185">Reference proteome</keyword>
<comment type="similarity">
    <text evidence="1">Belongs to the thioesterase PaaI family.</text>
</comment>
<evidence type="ECO:0000259" key="3">
    <source>
        <dbReference type="Pfam" id="PF03061"/>
    </source>
</evidence>
<dbReference type="NCBIfam" id="TIGR00369">
    <property type="entry name" value="unchar_dom_1"/>
    <property type="match status" value="1"/>
</dbReference>
<protein>
    <submittedName>
        <fullName evidence="4">Phenylacetic acid degradation-related protein</fullName>
    </submittedName>
</protein>
<sequence>MEHQDKLALIQQISATAPFNRWAGFEVLRAGDGEAELGMDWRAEDMAQYSGFLHAGLISALLDTVCGFAAATVSGRVLASHIAVSCLAPAVGHRFIAQGKVVKAGRKQVFTKAELYALGEDNARKLVAIGDTILVPVEESR</sequence>
<dbReference type="Proteomes" id="UP000002429">
    <property type="component" value="Plasmid megaplasmid"/>
</dbReference>
<dbReference type="Pfam" id="PF03061">
    <property type="entry name" value="4HBT"/>
    <property type="match status" value="1"/>
</dbReference>
<keyword evidence="4" id="KW-0614">Plasmid</keyword>
<dbReference type="SUPFAM" id="SSF54637">
    <property type="entry name" value="Thioesterase/thiol ester dehydrase-isomerase"/>
    <property type="match status" value="1"/>
</dbReference>
<dbReference type="Gene3D" id="3.10.129.10">
    <property type="entry name" value="Hotdog Thioesterase"/>
    <property type="match status" value="1"/>
</dbReference>
<evidence type="ECO:0000313" key="4">
    <source>
        <dbReference type="EMBL" id="ABF11348.1"/>
    </source>
</evidence>